<evidence type="ECO:0000256" key="3">
    <source>
        <dbReference type="ARBA" id="ARBA00023163"/>
    </source>
</evidence>
<keyword evidence="4" id="KW-0472">Membrane</keyword>
<dbReference type="PANTHER" id="PTHR44688">
    <property type="entry name" value="DNA-BINDING TRANSCRIPTIONAL ACTIVATOR DEVR_DOSR"/>
    <property type="match status" value="1"/>
</dbReference>
<feature type="transmembrane region" description="Helical" evidence="4">
    <location>
        <begin position="261"/>
        <end position="283"/>
    </location>
</feature>
<dbReference type="InterPro" id="IPR036388">
    <property type="entry name" value="WH-like_DNA-bd_sf"/>
</dbReference>
<protein>
    <submittedName>
        <fullName evidence="6">LuxR C-terminal-related transcriptional regulator</fullName>
    </submittedName>
</protein>
<dbReference type="Gene3D" id="1.10.10.10">
    <property type="entry name" value="Winged helix-like DNA-binding domain superfamily/Winged helix DNA-binding domain"/>
    <property type="match status" value="1"/>
</dbReference>
<dbReference type="GO" id="GO:0003677">
    <property type="term" value="F:DNA binding"/>
    <property type="evidence" value="ECO:0007669"/>
    <property type="project" value="UniProtKB-KW"/>
</dbReference>
<dbReference type="Pfam" id="PF07695">
    <property type="entry name" value="7TMR-DISM_7TM"/>
    <property type="match status" value="1"/>
</dbReference>
<keyword evidence="3" id="KW-0804">Transcription</keyword>
<feature type="domain" description="HTH luxR-type" evidence="5">
    <location>
        <begin position="374"/>
        <end position="434"/>
    </location>
</feature>
<dbReference type="AlphaFoldDB" id="A0AAJ1QXP0"/>
<feature type="transmembrane region" description="Helical" evidence="4">
    <location>
        <begin position="237"/>
        <end position="255"/>
    </location>
</feature>
<dbReference type="GO" id="GO:0006355">
    <property type="term" value="P:regulation of DNA-templated transcription"/>
    <property type="evidence" value="ECO:0007669"/>
    <property type="project" value="InterPro"/>
</dbReference>
<dbReference type="InterPro" id="IPR011623">
    <property type="entry name" value="7TMR_DISM_rcpt_extracell_dom1"/>
</dbReference>
<dbReference type="PANTHER" id="PTHR44688:SF16">
    <property type="entry name" value="DNA-BINDING TRANSCRIPTIONAL ACTIVATOR DEVR_DOSR"/>
    <property type="match status" value="1"/>
</dbReference>
<evidence type="ECO:0000313" key="7">
    <source>
        <dbReference type="Proteomes" id="UP001228636"/>
    </source>
</evidence>
<name>A0AAJ1QXP0_9FLAO</name>
<dbReference type="SUPFAM" id="SSF46894">
    <property type="entry name" value="C-terminal effector domain of the bipartite response regulators"/>
    <property type="match status" value="1"/>
</dbReference>
<evidence type="ECO:0000313" key="6">
    <source>
        <dbReference type="EMBL" id="MDN3620254.1"/>
    </source>
</evidence>
<evidence type="ECO:0000256" key="1">
    <source>
        <dbReference type="ARBA" id="ARBA00023015"/>
    </source>
</evidence>
<accession>A0AAJ1QXP0</accession>
<reference evidence="6 7" key="1">
    <citation type="journal article" date="2014" name="Int. J. Syst. Evol. Microbiol.">
        <title>Complete genome sequence of Corynebacterium casei LMG S-19264T (=DSM 44701T), isolated from a smear-ripened cheese.</title>
        <authorList>
            <consortium name="US DOE Joint Genome Institute (JGI-PGF)"/>
            <person name="Walter F."/>
            <person name="Albersmeier A."/>
            <person name="Kalinowski J."/>
            <person name="Ruckert C."/>
        </authorList>
    </citation>
    <scope>NUCLEOTIDE SEQUENCE [LARGE SCALE GENOMIC DNA]</scope>
    <source>
        <strain evidence="6 7">CECT 8670</strain>
    </source>
</reference>
<evidence type="ECO:0000256" key="4">
    <source>
        <dbReference type="SAM" id="Phobius"/>
    </source>
</evidence>
<comment type="caution">
    <text evidence="6">The sequence shown here is derived from an EMBL/GenBank/DDBJ whole genome shotgun (WGS) entry which is preliminary data.</text>
</comment>
<feature type="transmembrane region" description="Helical" evidence="4">
    <location>
        <begin position="171"/>
        <end position="192"/>
    </location>
</feature>
<feature type="transmembrane region" description="Helical" evidence="4">
    <location>
        <begin position="290"/>
        <end position="309"/>
    </location>
</feature>
<feature type="transmembrane region" description="Helical" evidence="4">
    <location>
        <begin position="204"/>
        <end position="225"/>
    </location>
</feature>
<evidence type="ECO:0000256" key="2">
    <source>
        <dbReference type="ARBA" id="ARBA00023125"/>
    </source>
</evidence>
<dbReference type="SMART" id="SM00421">
    <property type="entry name" value="HTH_LUXR"/>
    <property type="match status" value="1"/>
</dbReference>
<dbReference type="PROSITE" id="PS50043">
    <property type="entry name" value="HTH_LUXR_2"/>
    <property type="match status" value="1"/>
</dbReference>
<gene>
    <name evidence="6" type="ORF">QWY81_12385</name>
</gene>
<dbReference type="EMBL" id="JAUFQH010000010">
    <property type="protein sequence ID" value="MDN3620254.1"/>
    <property type="molecule type" value="Genomic_DNA"/>
</dbReference>
<organism evidence="6 7">
    <name type="scientific">Polaribacter sejongensis</name>
    <dbReference type="NCBI Taxonomy" id="985043"/>
    <lineage>
        <taxon>Bacteria</taxon>
        <taxon>Pseudomonadati</taxon>
        <taxon>Bacteroidota</taxon>
        <taxon>Flavobacteriia</taxon>
        <taxon>Flavobacteriales</taxon>
        <taxon>Flavobacteriaceae</taxon>
    </lineage>
</organism>
<keyword evidence="2" id="KW-0238">DNA-binding</keyword>
<keyword evidence="4" id="KW-1133">Transmembrane helix</keyword>
<keyword evidence="1" id="KW-0805">Transcription regulation</keyword>
<dbReference type="PRINTS" id="PR00038">
    <property type="entry name" value="HTHLUXR"/>
</dbReference>
<dbReference type="CDD" id="cd06170">
    <property type="entry name" value="LuxR_C_like"/>
    <property type="match status" value="1"/>
</dbReference>
<dbReference type="Proteomes" id="UP001228636">
    <property type="component" value="Unassembled WGS sequence"/>
</dbReference>
<dbReference type="InterPro" id="IPR000792">
    <property type="entry name" value="Tscrpt_reg_LuxR_C"/>
</dbReference>
<feature type="transmembrane region" description="Helical" evidence="4">
    <location>
        <begin position="146"/>
        <end position="164"/>
    </location>
</feature>
<evidence type="ECO:0000259" key="5">
    <source>
        <dbReference type="PROSITE" id="PS50043"/>
    </source>
</evidence>
<keyword evidence="4" id="KW-0812">Transmembrane</keyword>
<dbReference type="Pfam" id="PF00196">
    <property type="entry name" value="GerE"/>
    <property type="match status" value="1"/>
</dbReference>
<feature type="transmembrane region" description="Helical" evidence="4">
    <location>
        <begin position="321"/>
        <end position="341"/>
    </location>
</feature>
<dbReference type="RefSeq" id="WP_165734014.1">
    <property type="nucleotide sequence ID" value="NZ_CP103460.1"/>
</dbReference>
<dbReference type="InterPro" id="IPR016032">
    <property type="entry name" value="Sig_transdc_resp-reg_C-effctor"/>
</dbReference>
<dbReference type="Gene3D" id="2.60.40.2380">
    <property type="match status" value="1"/>
</dbReference>
<proteinExistence type="predicted"/>
<sequence length="434" mass="50903">MKIKLLLIFLFIVGFKTFSQSDVYYFKDANSSLTYKNIAQEEFKPLDKEVLEKKSEATFWFKIPANNTDLNYIFRIKSIRATNAKAYQNLREIKKLRNQRYSSFKFSRESPMYVKVSSNFSSYFPVELNTVEDAAFEEKIQLLIDGFYYGVAFLVILFSINYFYFFKDNSFLYHAFLLASLTLSFILSDGILHLFNVDEKNIEFLILLNYVILAYCSSRFANGFLLLDDYYPKVKNYTYIIGAGIILFVILFLIFKKNDLYIILSILTAILLFVYWFLGVLLFKENTHTKLFTFSYVIILFSGIDFYILKNFGISLFETNATNLKIGGFIQIIILSFAVIYREKDLRKYNSLMKQEIIKFSEEIEQLTLQEEPIKVKLDVLSFREREIFNLIVSSKSNKEIAAEVNISVNTVKFHVKNIYGKLNIKSRKEVLKI</sequence>